<dbReference type="EMBL" id="VWZZ01008047">
    <property type="protein sequence ID" value="NXJ02307.1"/>
    <property type="molecule type" value="Genomic_DNA"/>
</dbReference>
<name>A0A7K9Y075_9GRUI</name>
<feature type="non-terminal residue" evidence="1">
    <location>
        <position position="1"/>
    </location>
</feature>
<accession>A0A7K9Y075</accession>
<protein>
    <submittedName>
        <fullName evidence="1">CFA47 protein</fullName>
    </submittedName>
</protein>
<dbReference type="Gene3D" id="2.60.40.10">
    <property type="entry name" value="Immunoglobulins"/>
    <property type="match status" value="5"/>
</dbReference>
<organism evidence="1 2">
    <name type="scientific">Psophia crepitans</name>
    <name type="common">common trumpeter</name>
    <dbReference type="NCBI Taxonomy" id="54359"/>
    <lineage>
        <taxon>Eukaryota</taxon>
        <taxon>Metazoa</taxon>
        <taxon>Chordata</taxon>
        <taxon>Craniata</taxon>
        <taxon>Vertebrata</taxon>
        <taxon>Euteleostomi</taxon>
        <taxon>Archelosauria</taxon>
        <taxon>Archosauria</taxon>
        <taxon>Dinosauria</taxon>
        <taxon>Saurischia</taxon>
        <taxon>Theropoda</taxon>
        <taxon>Coelurosauria</taxon>
        <taxon>Aves</taxon>
        <taxon>Neognathae</taxon>
        <taxon>Neoaves</taxon>
        <taxon>Gruiformes</taxon>
        <taxon>Psophiidae</taxon>
        <taxon>Psophia</taxon>
    </lineage>
</organism>
<dbReference type="GO" id="GO:0007288">
    <property type="term" value="P:sperm axoneme assembly"/>
    <property type="evidence" value="ECO:0007669"/>
    <property type="project" value="TreeGrafter"/>
</dbReference>
<reference evidence="1 2" key="1">
    <citation type="submission" date="2019-09" db="EMBL/GenBank/DDBJ databases">
        <title>Bird 10,000 Genomes (B10K) Project - Family phase.</title>
        <authorList>
            <person name="Zhang G."/>
        </authorList>
    </citation>
    <scope>NUCLEOTIDE SEQUENCE [LARGE SCALE GENOMIC DNA]</scope>
    <source>
        <strain evidence="1">B10K-DU-001-60</strain>
        <tissue evidence="1">Muscle</tissue>
    </source>
</reference>
<dbReference type="Proteomes" id="UP000587472">
    <property type="component" value="Unassembled WGS sequence"/>
</dbReference>
<gene>
    <name evidence="1" type="primary">Cfap47_5</name>
    <name evidence="1" type="ORF">PSOCRE_R13012</name>
</gene>
<dbReference type="AlphaFoldDB" id="A0A7K9Y075"/>
<comment type="caution">
    <text evidence="1">The sequence shown here is derived from an EMBL/GenBank/DDBJ whole genome shotgun (WGS) entry which is preliminary data.</text>
</comment>
<sequence>QFKLIVKNPEKPVASGLQVTAFVEYYPESEEDLEDRLLLLIEDDIVDIPVLGLIPCCYLEIESEINFGAVIANSKIISKEISIFNHGSSSGTFKISYDGIVLLNIEPMSGVVEPNSVNMVKVDICTDVPRIIKEVIKVELEGHGCTEVWIKAVVIEQVLKVLGVPCGNILECINFGPVYFGSSKTEQISLYNESPESMDWVAVLEDNAIGGEMGTDLQRSTDAALQDLSLKSRTRDVDVSTLILCIPNQGTLLPYGKSLVTLCFSPKKFKRDFGVNDSSQKQDYVLFLRFEAVGNKDGYLQALSDDATAITMNHPHHLELALTGSGLPVMLTFNPGPVITFTDCFLGEQPQVLCTLKNESEYLPVTFSFRKIAHFNVSPEKGKIKKKSAKDVMFSFTPHQLGIFKVKQVMDIIGTGLDKNNLQVLKTKSFHQIYLSFIGMCKSQRKNILFKINPGITPMISNATGQFVADGTGQCTDTAPVAMLKSTQTQIHTHCMNRNCKGDALIAFPNDRAASIRPSEWNKKYRTIFTKTERYNYIDPEFSYTDCERLSKEAHKEYYADFISSLRQHRLQKDAARQFDIYNNSVSIGLKPAEGLMSPRISITDFHKEKLPFKMLPSDENCLLTRGKLTAIDSESLVKEICSGLSAMPSSTQEKKDCSLTLTSKQLHQILIGPSSMDFGDVCVCSTTARKLHIINNLLVHIWIQIEIEIDELHQTSPLSQVVPPLTKTHIPIVFETNTLGVFKRSFTYTINNQHLGHVLVVAKVVSVELGLSAREVILNPIPGYLAETEFRTTVRVYNPRNLPAEFTWKPVITDRGTAFSIQPAKGFVEAYRDLECEVVWHPGFNSPEAGEFNLCVRKGNTIKLKCFAKVLIH</sequence>
<dbReference type="PANTHER" id="PTHR45912:SF3">
    <property type="entry name" value="CILIA- AND FLAGELLA-ASSOCIATED PROTEIN 47"/>
    <property type="match status" value="1"/>
</dbReference>
<proteinExistence type="predicted"/>
<evidence type="ECO:0000313" key="2">
    <source>
        <dbReference type="Proteomes" id="UP000587472"/>
    </source>
</evidence>
<keyword evidence="2" id="KW-1185">Reference proteome</keyword>
<dbReference type="GO" id="GO:0005929">
    <property type="term" value="C:cilium"/>
    <property type="evidence" value="ECO:0007669"/>
    <property type="project" value="TreeGrafter"/>
</dbReference>
<dbReference type="PANTHER" id="PTHR45912">
    <property type="entry name" value="CILIA- AND FLAGELLA-ASSOCIATED PROTEIN 47"/>
    <property type="match status" value="1"/>
</dbReference>
<dbReference type="InterPro" id="IPR013783">
    <property type="entry name" value="Ig-like_fold"/>
</dbReference>
<evidence type="ECO:0000313" key="1">
    <source>
        <dbReference type="EMBL" id="NXJ02307.1"/>
    </source>
</evidence>
<feature type="non-terminal residue" evidence="1">
    <location>
        <position position="874"/>
    </location>
</feature>